<dbReference type="CTD" id="6756801"/>
<feature type="compositionally biased region" description="Basic and acidic residues" evidence="1">
    <location>
        <begin position="21"/>
        <end position="49"/>
    </location>
</feature>
<keyword evidence="3" id="KW-1185">Reference proteome</keyword>
<evidence type="ECO:0008006" key="4">
    <source>
        <dbReference type="Google" id="ProtNLM"/>
    </source>
</evidence>
<evidence type="ECO:0000313" key="3">
    <source>
        <dbReference type="Proteomes" id="UP000009022"/>
    </source>
</evidence>
<organism evidence="2 3">
    <name type="scientific">Trichoplax adhaerens</name>
    <name type="common">Trichoplax reptans</name>
    <dbReference type="NCBI Taxonomy" id="10228"/>
    <lineage>
        <taxon>Eukaryota</taxon>
        <taxon>Metazoa</taxon>
        <taxon>Placozoa</taxon>
        <taxon>Uniplacotomia</taxon>
        <taxon>Trichoplacea</taxon>
        <taxon>Trichoplacidae</taxon>
        <taxon>Trichoplax</taxon>
    </lineage>
</organism>
<dbReference type="GeneID" id="6756801"/>
<dbReference type="EMBL" id="DS985251">
    <property type="protein sequence ID" value="EDV21847.1"/>
    <property type="molecule type" value="Genomic_DNA"/>
</dbReference>
<evidence type="ECO:0000256" key="1">
    <source>
        <dbReference type="SAM" id="MobiDB-lite"/>
    </source>
</evidence>
<dbReference type="AlphaFoldDB" id="B3S5S9"/>
<dbReference type="KEGG" id="tad:TRIADDRAFT_59463"/>
<dbReference type="Proteomes" id="UP000009022">
    <property type="component" value="Unassembled WGS sequence"/>
</dbReference>
<sequence length="244" mass="28015">MAPKKGRKGKSINTTAKKNKKEAIDNLDKAEHASNLDDDARLNDDKVADEVDPSTIQQQHIDQDEMPEMVSFNQSKEDAYKLKAEYSKVKQRIKDIRKEKQNRHQVTKAKEKSTREILPLDVLQAAIKYKDRKEVKIILLILYIAGSVKNSSALTNKVQVYNRKLPTSKKQTRNRKFRAKKGPAKGTSFVNISKDMPIEVSNTTSKFLNNRLFGTRITRNSTMNVLSNKYKNRSHRPAIKFKKT</sequence>
<dbReference type="InParanoid" id="B3S5S9"/>
<dbReference type="PhylomeDB" id="B3S5S9"/>
<protein>
    <recommendedName>
        <fullName evidence="4">Nucleolar protein 7 C-terminal domain-containing protein</fullName>
    </recommendedName>
</protein>
<accession>B3S5S9</accession>
<gene>
    <name evidence="2" type="ORF">TRIADDRAFT_59463</name>
</gene>
<feature type="region of interest" description="Disordered" evidence="1">
    <location>
        <begin position="1"/>
        <end position="59"/>
    </location>
</feature>
<dbReference type="RefSeq" id="XP_002115484.1">
    <property type="nucleotide sequence ID" value="XM_002115448.1"/>
</dbReference>
<evidence type="ECO:0000313" key="2">
    <source>
        <dbReference type="EMBL" id="EDV21847.1"/>
    </source>
</evidence>
<feature type="compositionally biased region" description="Basic residues" evidence="1">
    <location>
        <begin position="1"/>
        <end position="10"/>
    </location>
</feature>
<dbReference type="HOGENOM" id="CLU_1139290_0_0_1"/>
<proteinExistence type="predicted"/>
<name>B3S5S9_TRIAD</name>
<reference evidence="2 3" key="1">
    <citation type="journal article" date="2008" name="Nature">
        <title>The Trichoplax genome and the nature of placozoans.</title>
        <authorList>
            <person name="Srivastava M."/>
            <person name="Begovic E."/>
            <person name="Chapman J."/>
            <person name="Putnam N.H."/>
            <person name="Hellsten U."/>
            <person name="Kawashima T."/>
            <person name="Kuo A."/>
            <person name="Mitros T."/>
            <person name="Salamov A."/>
            <person name="Carpenter M.L."/>
            <person name="Signorovitch A.Y."/>
            <person name="Moreno M.A."/>
            <person name="Kamm K."/>
            <person name="Grimwood J."/>
            <person name="Schmutz J."/>
            <person name="Shapiro H."/>
            <person name="Grigoriev I.V."/>
            <person name="Buss L.W."/>
            <person name="Schierwater B."/>
            <person name="Dellaporta S.L."/>
            <person name="Rokhsar D.S."/>
        </authorList>
    </citation>
    <scope>NUCLEOTIDE SEQUENCE [LARGE SCALE GENOMIC DNA]</scope>
    <source>
        <strain evidence="2 3">Grell-BS-1999</strain>
    </source>
</reference>